<reference evidence="9 10" key="1">
    <citation type="submission" date="2017-01" db="EMBL/GenBank/DDBJ databases">
        <title>Genome Analysis of Deinococcus marmoris KOPRI26562.</title>
        <authorList>
            <person name="Kim J.H."/>
            <person name="Oh H.-M."/>
        </authorList>
    </citation>
    <scope>NUCLEOTIDE SEQUENCE [LARGE SCALE GENOMIC DNA]</scope>
    <source>
        <strain evidence="9 10">KOPRI26562</strain>
    </source>
</reference>
<dbReference type="Gene3D" id="3.30.565.10">
    <property type="entry name" value="Histidine kinase-like ATPase, C-terminal domain"/>
    <property type="match status" value="1"/>
</dbReference>
<evidence type="ECO:0000256" key="5">
    <source>
        <dbReference type="ARBA" id="ARBA00022777"/>
    </source>
</evidence>
<dbReference type="PANTHER" id="PTHR43304:SF1">
    <property type="entry name" value="PAC DOMAIN-CONTAINING PROTEIN"/>
    <property type="match status" value="1"/>
</dbReference>
<dbReference type="SUPFAM" id="SSF55874">
    <property type="entry name" value="ATPase domain of HSP90 chaperone/DNA topoisomerase II/histidine kinase"/>
    <property type="match status" value="1"/>
</dbReference>
<dbReference type="SUPFAM" id="SSF55785">
    <property type="entry name" value="PYP-like sensor domain (PAS domain)"/>
    <property type="match status" value="1"/>
</dbReference>
<dbReference type="EMBL" id="MSTI01000091">
    <property type="protein sequence ID" value="OLV17704.1"/>
    <property type="molecule type" value="Genomic_DNA"/>
</dbReference>
<dbReference type="EC" id="2.7.13.3" evidence="2"/>
<dbReference type="GO" id="GO:0000155">
    <property type="term" value="F:phosphorelay sensor kinase activity"/>
    <property type="evidence" value="ECO:0007669"/>
    <property type="project" value="InterPro"/>
</dbReference>
<comment type="caution">
    <text evidence="9">The sequence shown here is derived from an EMBL/GenBank/DDBJ whole genome shotgun (WGS) entry which is preliminary data.</text>
</comment>
<keyword evidence="6" id="KW-0175">Coiled coil</keyword>
<dbReference type="InterPro" id="IPR029016">
    <property type="entry name" value="GAF-like_dom_sf"/>
</dbReference>
<dbReference type="InterPro" id="IPR036890">
    <property type="entry name" value="HATPase_C_sf"/>
</dbReference>
<dbReference type="InterPro" id="IPR003594">
    <property type="entry name" value="HATPase_dom"/>
</dbReference>
<keyword evidence="5 9" id="KW-0418">Kinase</keyword>
<dbReference type="SUPFAM" id="SSF47384">
    <property type="entry name" value="Homodimeric domain of signal transducing histidine kinase"/>
    <property type="match status" value="1"/>
</dbReference>
<sequence>MAHPVTASSTSSLFLIEHLQAVTEQLSAASTTGEVLGSVLVSLRETLADASGTLLLLGPSGEHLDVGPAGGEETGRRSVWTGGPLNHADPAGDALLRREALYFGRHAELVQTYPELAGRMNLTAPDVNLPVPSGNVPGASAALPLVLEGRGIGTLMVDFREPHSFAPEEKGFLRTLAALCAVALGRVRLGEELEARVAARTAELEAQSRSLQEERTALDAFVAYQEAVGDERDVQALARQAIQVLRASLPHVSAAYYELDGQLWKARAWSGELSDEMTRQIRCGVPLDAPDFAEATRSRAAVFADGWNAGPNSLSGSTLPGTPMSGAVALVPLLTGNELHSLLAVGTPQAHIWSERERAIVRAVTRGLALTLERSAAAAALDRTQHYLKVAAENAPILLFATDARGVFTLSEGRLLEQLGLRPGQAVGQLATALFAREPDLREGRRLAQALDGEIAHDLTHFESSGVSLESWFIPVKDSSGAVTEVVGVSLDVTERLETQRRIERANAELRRSNEELEQFAYVASHDLQEPLRTITSFSQLLITRYSGQLDPRAEVYVRQISEGTGRMAQLLQDLLAFARVTSGAGALVEVDMNTVLAQVVQDLHARTQQTGAAISVGDLPRVRGDASQLRQVFQNLIGNALKFRDPQRPSVIRVEAVPDGANVRFSVRDNGIGIEAEFFGRIFTIFQRLHGREEYEGNGIGLSITRKIAERHGGEVWLDSEPGAGSTFFLTLPAASDL</sequence>
<evidence type="ECO:0000256" key="6">
    <source>
        <dbReference type="SAM" id="Coils"/>
    </source>
</evidence>
<dbReference type="Proteomes" id="UP000186607">
    <property type="component" value="Unassembled WGS sequence"/>
</dbReference>
<accession>A0A1U7NXS3</accession>
<dbReference type="Gene3D" id="3.30.450.40">
    <property type="match status" value="2"/>
</dbReference>
<evidence type="ECO:0000259" key="8">
    <source>
        <dbReference type="PROSITE" id="PS50113"/>
    </source>
</evidence>
<dbReference type="Pfam" id="PF13185">
    <property type="entry name" value="GAF_2"/>
    <property type="match status" value="1"/>
</dbReference>
<proteinExistence type="predicted"/>
<dbReference type="SMART" id="SM00065">
    <property type="entry name" value="GAF"/>
    <property type="match status" value="1"/>
</dbReference>
<dbReference type="eggNOG" id="COG4251">
    <property type="taxonomic scope" value="Bacteria"/>
</dbReference>
<evidence type="ECO:0000313" key="10">
    <source>
        <dbReference type="Proteomes" id="UP000186607"/>
    </source>
</evidence>
<dbReference type="InterPro" id="IPR013656">
    <property type="entry name" value="PAS_4"/>
</dbReference>
<dbReference type="InterPro" id="IPR004358">
    <property type="entry name" value="Sig_transdc_His_kin-like_C"/>
</dbReference>
<keyword evidence="3" id="KW-0597">Phosphoprotein</keyword>
<evidence type="ECO:0000256" key="3">
    <source>
        <dbReference type="ARBA" id="ARBA00022553"/>
    </source>
</evidence>
<dbReference type="CDD" id="cd00082">
    <property type="entry name" value="HisKA"/>
    <property type="match status" value="1"/>
</dbReference>
<evidence type="ECO:0000256" key="2">
    <source>
        <dbReference type="ARBA" id="ARBA00012438"/>
    </source>
</evidence>
<dbReference type="InterPro" id="IPR005467">
    <property type="entry name" value="His_kinase_dom"/>
</dbReference>
<dbReference type="PANTHER" id="PTHR43304">
    <property type="entry name" value="PHYTOCHROME-LIKE PROTEIN CPH1"/>
    <property type="match status" value="1"/>
</dbReference>
<dbReference type="Gene3D" id="3.30.450.20">
    <property type="entry name" value="PAS domain"/>
    <property type="match status" value="1"/>
</dbReference>
<dbReference type="PROSITE" id="PS50109">
    <property type="entry name" value="HIS_KIN"/>
    <property type="match status" value="1"/>
</dbReference>
<dbReference type="Pfam" id="PF02518">
    <property type="entry name" value="HATPase_c"/>
    <property type="match status" value="1"/>
</dbReference>
<dbReference type="SMART" id="SM00387">
    <property type="entry name" value="HATPase_c"/>
    <property type="match status" value="1"/>
</dbReference>
<dbReference type="InterPro" id="IPR035965">
    <property type="entry name" value="PAS-like_dom_sf"/>
</dbReference>
<protein>
    <recommendedName>
        <fullName evidence="2">histidine kinase</fullName>
        <ecNumber evidence="2">2.7.13.3</ecNumber>
    </recommendedName>
</protein>
<dbReference type="FunFam" id="3.30.565.10:FF:000006">
    <property type="entry name" value="Sensor histidine kinase WalK"/>
    <property type="match status" value="1"/>
</dbReference>
<dbReference type="SUPFAM" id="SSF55781">
    <property type="entry name" value="GAF domain-like"/>
    <property type="match status" value="2"/>
</dbReference>
<dbReference type="STRING" id="249408.BOO71_0007954"/>
<feature type="domain" description="Histidine kinase" evidence="7">
    <location>
        <begin position="523"/>
        <end position="737"/>
    </location>
</feature>
<dbReference type="InterPro" id="IPR036097">
    <property type="entry name" value="HisK_dim/P_sf"/>
</dbReference>
<dbReference type="InterPro" id="IPR003018">
    <property type="entry name" value="GAF"/>
</dbReference>
<feature type="coiled-coil region" evidence="6">
    <location>
        <begin position="496"/>
        <end position="523"/>
    </location>
</feature>
<evidence type="ECO:0000259" key="7">
    <source>
        <dbReference type="PROSITE" id="PS50109"/>
    </source>
</evidence>
<name>A0A1U7NXS3_9DEIO</name>
<evidence type="ECO:0000313" key="9">
    <source>
        <dbReference type="EMBL" id="OLV17704.1"/>
    </source>
</evidence>
<evidence type="ECO:0000256" key="4">
    <source>
        <dbReference type="ARBA" id="ARBA00022679"/>
    </source>
</evidence>
<keyword evidence="10" id="KW-1185">Reference proteome</keyword>
<dbReference type="InterPro" id="IPR000700">
    <property type="entry name" value="PAS-assoc_C"/>
</dbReference>
<feature type="domain" description="PAC" evidence="8">
    <location>
        <begin position="449"/>
        <end position="505"/>
    </location>
</feature>
<dbReference type="OrthoDB" id="65110at2"/>
<gene>
    <name evidence="9" type="ORF">BOO71_0007954</name>
</gene>
<dbReference type="SMART" id="SM00388">
    <property type="entry name" value="HisKA"/>
    <property type="match status" value="1"/>
</dbReference>
<dbReference type="Pfam" id="PF00512">
    <property type="entry name" value="HisKA"/>
    <property type="match status" value="1"/>
</dbReference>
<dbReference type="InterPro" id="IPR003661">
    <property type="entry name" value="HisK_dim/P_dom"/>
</dbReference>
<dbReference type="PRINTS" id="PR00344">
    <property type="entry name" value="BCTRLSENSOR"/>
</dbReference>
<dbReference type="Pfam" id="PF08448">
    <property type="entry name" value="PAS_4"/>
    <property type="match status" value="1"/>
</dbReference>
<evidence type="ECO:0000256" key="1">
    <source>
        <dbReference type="ARBA" id="ARBA00000085"/>
    </source>
</evidence>
<dbReference type="RefSeq" id="WP_075833233.1">
    <property type="nucleotide sequence ID" value="NZ_MSTI01000091.1"/>
</dbReference>
<dbReference type="Gene3D" id="1.10.287.130">
    <property type="match status" value="1"/>
</dbReference>
<dbReference type="AlphaFoldDB" id="A0A1U7NXS3"/>
<comment type="catalytic activity">
    <reaction evidence="1">
        <text>ATP + protein L-histidine = ADP + protein N-phospho-L-histidine.</text>
        <dbReference type="EC" id="2.7.13.3"/>
    </reaction>
</comment>
<organism evidence="9 10">
    <name type="scientific">Deinococcus marmoris</name>
    <dbReference type="NCBI Taxonomy" id="249408"/>
    <lineage>
        <taxon>Bacteria</taxon>
        <taxon>Thermotogati</taxon>
        <taxon>Deinococcota</taxon>
        <taxon>Deinococci</taxon>
        <taxon>Deinococcales</taxon>
        <taxon>Deinococcaceae</taxon>
        <taxon>Deinococcus</taxon>
    </lineage>
</organism>
<dbReference type="InterPro" id="IPR052162">
    <property type="entry name" value="Sensor_kinase/Photoreceptor"/>
</dbReference>
<keyword evidence="4" id="KW-0808">Transferase</keyword>
<dbReference type="PROSITE" id="PS50113">
    <property type="entry name" value="PAC"/>
    <property type="match status" value="1"/>
</dbReference>